<feature type="domain" description="TonB-dependent receptor plug" evidence="14">
    <location>
        <begin position="70"/>
        <end position="180"/>
    </location>
</feature>
<keyword evidence="9 10" id="KW-0998">Cell outer membrane</keyword>
<dbReference type="PANTHER" id="PTHR40980">
    <property type="entry name" value="PLUG DOMAIN-CONTAINING PROTEIN"/>
    <property type="match status" value="1"/>
</dbReference>
<dbReference type="RefSeq" id="WP_394387109.1">
    <property type="nucleotide sequence ID" value="NZ_JBIGIB010000006.1"/>
</dbReference>
<keyword evidence="5 10" id="KW-0812">Transmembrane</keyword>
<evidence type="ECO:0000313" key="16">
    <source>
        <dbReference type="Proteomes" id="UP001606303"/>
    </source>
</evidence>
<protein>
    <submittedName>
        <fullName evidence="15">TonB-dependent receptor</fullName>
    </submittedName>
</protein>
<evidence type="ECO:0000256" key="7">
    <source>
        <dbReference type="ARBA" id="ARBA00023136"/>
    </source>
</evidence>
<evidence type="ECO:0000256" key="5">
    <source>
        <dbReference type="ARBA" id="ARBA00022692"/>
    </source>
</evidence>
<organism evidence="15 16">
    <name type="scientific">Pelomonas baiyunensis</name>
    <dbReference type="NCBI Taxonomy" id="3299026"/>
    <lineage>
        <taxon>Bacteria</taxon>
        <taxon>Pseudomonadati</taxon>
        <taxon>Pseudomonadota</taxon>
        <taxon>Betaproteobacteria</taxon>
        <taxon>Burkholderiales</taxon>
        <taxon>Sphaerotilaceae</taxon>
        <taxon>Roseateles</taxon>
    </lineage>
</organism>
<gene>
    <name evidence="15" type="ORF">ACG01O_19660</name>
</gene>
<dbReference type="InterPro" id="IPR012910">
    <property type="entry name" value="Plug_dom"/>
</dbReference>
<feature type="chain" id="PRO_5047542745" evidence="12">
    <location>
        <begin position="27"/>
        <end position="1030"/>
    </location>
</feature>
<evidence type="ECO:0000256" key="3">
    <source>
        <dbReference type="ARBA" id="ARBA00022448"/>
    </source>
</evidence>
<keyword evidence="7 10" id="KW-0472">Membrane</keyword>
<dbReference type="InterPro" id="IPR037066">
    <property type="entry name" value="Plug_dom_sf"/>
</dbReference>
<feature type="domain" description="TonB-dependent receptor-like beta-barrel" evidence="13">
    <location>
        <begin position="491"/>
        <end position="995"/>
    </location>
</feature>
<dbReference type="Gene3D" id="2.170.130.10">
    <property type="entry name" value="TonB-dependent receptor, plug domain"/>
    <property type="match status" value="1"/>
</dbReference>
<evidence type="ECO:0000256" key="11">
    <source>
        <dbReference type="RuleBase" id="RU003357"/>
    </source>
</evidence>
<dbReference type="SUPFAM" id="SSF56935">
    <property type="entry name" value="Porins"/>
    <property type="match status" value="1"/>
</dbReference>
<keyword evidence="12" id="KW-0732">Signal</keyword>
<comment type="similarity">
    <text evidence="2 10 11">Belongs to the TonB-dependent receptor family.</text>
</comment>
<evidence type="ECO:0000256" key="12">
    <source>
        <dbReference type="SAM" id="SignalP"/>
    </source>
</evidence>
<evidence type="ECO:0000256" key="10">
    <source>
        <dbReference type="PROSITE-ProRule" id="PRU01360"/>
    </source>
</evidence>
<evidence type="ECO:0000259" key="13">
    <source>
        <dbReference type="Pfam" id="PF00593"/>
    </source>
</evidence>
<dbReference type="InterPro" id="IPR039426">
    <property type="entry name" value="TonB-dep_rcpt-like"/>
</dbReference>
<dbReference type="NCBIfam" id="TIGR01782">
    <property type="entry name" value="TonB-Xanth-Caul"/>
    <property type="match status" value="1"/>
</dbReference>
<dbReference type="InterPro" id="IPR036942">
    <property type="entry name" value="Beta-barrel_TonB_sf"/>
</dbReference>
<keyword evidence="4 10" id="KW-1134">Transmembrane beta strand</keyword>
<comment type="subcellular location">
    <subcellularLocation>
        <location evidence="1 10">Cell outer membrane</location>
        <topology evidence="1 10">Multi-pass membrane protein</topology>
    </subcellularLocation>
</comment>
<evidence type="ECO:0000256" key="6">
    <source>
        <dbReference type="ARBA" id="ARBA00023077"/>
    </source>
</evidence>
<dbReference type="PANTHER" id="PTHR40980:SF3">
    <property type="entry name" value="TONB-DEPENDENT RECEPTOR-LIKE BETA-BARREL DOMAIN-CONTAINING PROTEIN"/>
    <property type="match status" value="1"/>
</dbReference>
<proteinExistence type="inferred from homology"/>
<reference evidence="15 16" key="1">
    <citation type="submission" date="2024-08" db="EMBL/GenBank/DDBJ databases">
        <authorList>
            <person name="Lu H."/>
        </authorList>
    </citation>
    <scope>NUCLEOTIDE SEQUENCE [LARGE SCALE GENOMIC DNA]</scope>
    <source>
        <strain evidence="15 16">BYS87W</strain>
    </source>
</reference>
<sequence>MRHFKRTTLSLAAVQALVWTASPVLAQNTAAPAAATTPAAKDAKDKPAQTLEAVVVSGRRAALATAQKIKQDSDEIVDSVVAEEIGKLPDRSVTEVLQRVVGVAMDRVSASNDPVHFSAEGSGVIIRGLTYVSSTLNGRETFSANQGRTLGFEDVPPELMAGVDVYKNPSAEQIEGAIGGLVNLRTALPFDFNGFKASLSGNYTHNSLNGKNKPSISGLITNSWNTDIGKVGLLLDVAHSLSSARTDGLVVDPYYIANATSKQWNPRDMGWRQQSYDRTRDGLYAAAQWKKDDLESSLSFFRSKYKFDWNEFNVIAQTNPFDVNVLSGTYDNAGVLQKGVLTGKKNADGTYQGIEVENQTRFSKRASKTDELAWKLAGKVNDQLTLTSDFQYIRSKTNNFDSTVGAAVQLPKETIDLTGSMPRLVFDASDLATLNDPSKYYWSMMMDHLDKGKGTQKSWKGDARYVFKDHPILNDLRVGVRIAQRDAETINSNPSYNWASVTHAWQLGWNINDLAWVNKTDIPVFKNNYNGFFGGQYQMPGLYFPAPSVAFDWPNSYKKLHQLYLDQCKAFKPDWMGAGQTGCDQWHSIQGGLEWNPTSFGTDPQGRNTQKENTTAAYSQLRFSFDEVGAPIDGNVGVRVVRTKNEADGYTTLQVATVPNGATGLPVAPLTPFAKSQVFNNSFTDVLPSLNLRYKAAPDLQFRFAAAKAIARPQFGQMQAYLPMTQSIELDQKVVPPNVKKVSYTGSASGNPMLTPIKSTQEDLTAEWYFAKNGSITVAAFNKSLKDIIVNQAYDYKIKDNNGQDVTFVLNGPVNGAKGHARGLEFAYQQYFDGLPEMLQGLGLQANYTFVDSKMKRYNSVYSAYCSAGAGQDNLNLYINGCDTDGRAFGDVPLANLSKNTFNISLLFDRGPISARLAYSWRGKYLYGVALNSDNTGPNQTNVLDTNPASATYNQHDVGIPLGLPLWADSYGQLDAGFHYKFDSGVSVGLEAQNITNKTYKQFMQQHIGMLGHNYFTSGRRYTVTMQYSF</sequence>
<evidence type="ECO:0000256" key="9">
    <source>
        <dbReference type="ARBA" id="ARBA00023237"/>
    </source>
</evidence>
<dbReference type="InterPro" id="IPR010104">
    <property type="entry name" value="TonB_rcpt_bac"/>
</dbReference>
<keyword evidence="3 10" id="KW-0813">Transport</keyword>
<dbReference type="Pfam" id="PF00593">
    <property type="entry name" value="TonB_dep_Rec_b-barrel"/>
    <property type="match status" value="1"/>
</dbReference>
<keyword evidence="6 11" id="KW-0798">TonB box</keyword>
<dbReference type="InterPro" id="IPR000531">
    <property type="entry name" value="Beta-barrel_TonB"/>
</dbReference>
<keyword evidence="16" id="KW-1185">Reference proteome</keyword>
<evidence type="ECO:0000313" key="15">
    <source>
        <dbReference type="EMBL" id="MFG6468851.1"/>
    </source>
</evidence>
<dbReference type="PROSITE" id="PS52016">
    <property type="entry name" value="TONB_DEPENDENT_REC_3"/>
    <property type="match status" value="1"/>
</dbReference>
<evidence type="ECO:0000256" key="1">
    <source>
        <dbReference type="ARBA" id="ARBA00004571"/>
    </source>
</evidence>
<evidence type="ECO:0000256" key="2">
    <source>
        <dbReference type="ARBA" id="ARBA00009810"/>
    </source>
</evidence>
<name>A0ABW7H4A7_9BURK</name>
<comment type="caution">
    <text evidence="15">The sequence shown here is derived from an EMBL/GenBank/DDBJ whole genome shotgun (WGS) entry which is preliminary data.</text>
</comment>
<dbReference type="EMBL" id="JBIGIB010000006">
    <property type="protein sequence ID" value="MFG6468851.1"/>
    <property type="molecule type" value="Genomic_DNA"/>
</dbReference>
<evidence type="ECO:0000256" key="8">
    <source>
        <dbReference type="ARBA" id="ARBA00023170"/>
    </source>
</evidence>
<keyword evidence="8 15" id="KW-0675">Receptor</keyword>
<dbReference type="Gene3D" id="2.40.170.20">
    <property type="entry name" value="TonB-dependent receptor, beta-barrel domain"/>
    <property type="match status" value="1"/>
</dbReference>
<dbReference type="Pfam" id="PF07715">
    <property type="entry name" value="Plug"/>
    <property type="match status" value="1"/>
</dbReference>
<accession>A0ABW7H4A7</accession>
<dbReference type="Proteomes" id="UP001606303">
    <property type="component" value="Unassembled WGS sequence"/>
</dbReference>
<evidence type="ECO:0000259" key="14">
    <source>
        <dbReference type="Pfam" id="PF07715"/>
    </source>
</evidence>
<feature type="signal peptide" evidence="12">
    <location>
        <begin position="1"/>
        <end position="26"/>
    </location>
</feature>
<evidence type="ECO:0000256" key="4">
    <source>
        <dbReference type="ARBA" id="ARBA00022452"/>
    </source>
</evidence>